<comment type="function">
    <text evidence="1">PPIases accelerate the folding of proteins. It catalyzes the cis-trans isomerization of proline imidic peptide bonds in oligopeptides.</text>
</comment>
<name>A0ABU7RZG4_9ACTN</name>
<evidence type="ECO:0000259" key="3">
    <source>
        <dbReference type="PROSITE" id="PS50072"/>
    </source>
</evidence>
<dbReference type="PROSITE" id="PS50072">
    <property type="entry name" value="CSA_PPIASE_2"/>
    <property type="match status" value="1"/>
</dbReference>
<feature type="region of interest" description="Disordered" evidence="2">
    <location>
        <begin position="1"/>
        <end position="31"/>
    </location>
</feature>
<dbReference type="InterPro" id="IPR002130">
    <property type="entry name" value="Cyclophilin-type_PPIase_dom"/>
</dbReference>
<feature type="compositionally biased region" description="Pro residues" evidence="2">
    <location>
        <begin position="305"/>
        <end position="315"/>
    </location>
</feature>
<dbReference type="PANTHER" id="PTHR45625">
    <property type="entry name" value="PEPTIDYL-PROLYL CIS-TRANS ISOMERASE-RELATED"/>
    <property type="match status" value="1"/>
</dbReference>
<feature type="compositionally biased region" description="Low complexity" evidence="2">
    <location>
        <begin position="182"/>
        <end position="215"/>
    </location>
</feature>
<evidence type="ECO:0000256" key="1">
    <source>
        <dbReference type="ARBA" id="ARBA00002388"/>
    </source>
</evidence>
<proteinExistence type="predicted"/>
<dbReference type="SUPFAM" id="SSF50891">
    <property type="entry name" value="Cyclophilin-like"/>
    <property type="match status" value="1"/>
</dbReference>
<comment type="caution">
    <text evidence="4">The sequence shown here is derived from an EMBL/GenBank/DDBJ whole genome shotgun (WGS) entry which is preliminary data.</text>
</comment>
<reference evidence="4 5" key="1">
    <citation type="submission" date="2024-01" db="EMBL/GenBank/DDBJ databases">
        <title>Genome insights into Plantactinospora sonchi sp. nov.</title>
        <authorList>
            <person name="Wang L."/>
        </authorList>
    </citation>
    <scope>NUCLEOTIDE SEQUENCE [LARGE SCALE GENOMIC DNA]</scope>
    <source>
        <strain evidence="4 5">NEAU-QY2</strain>
    </source>
</reference>
<dbReference type="Proteomes" id="UP001332243">
    <property type="component" value="Unassembled WGS sequence"/>
</dbReference>
<evidence type="ECO:0000256" key="2">
    <source>
        <dbReference type="SAM" id="MobiDB-lite"/>
    </source>
</evidence>
<dbReference type="GO" id="GO:0003755">
    <property type="term" value="F:peptidyl-prolyl cis-trans isomerase activity"/>
    <property type="evidence" value="ECO:0007669"/>
    <property type="project" value="UniProtKB-EC"/>
</dbReference>
<evidence type="ECO:0000313" key="5">
    <source>
        <dbReference type="Proteomes" id="UP001332243"/>
    </source>
</evidence>
<keyword evidence="5" id="KW-1185">Reference proteome</keyword>
<accession>A0ABU7RZG4</accession>
<protein>
    <submittedName>
        <fullName evidence="4">Peptidylprolyl isomerase</fullName>
        <ecNumber evidence="4">5.2.1.8</ecNumber>
    </submittedName>
</protein>
<evidence type="ECO:0000313" key="4">
    <source>
        <dbReference type="EMBL" id="MEE6261927.1"/>
    </source>
</evidence>
<dbReference type="Pfam" id="PF00160">
    <property type="entry name" value="Pro_isomerase"/>
    <property type="match status" value="1"/>
</dbReference>
<feature type="region of interest" description="Disordered" evidence="2">
    <location>
        <begin position="163"/>
        <end position="215"/>
    </location>
</feature>
<dbReference type="Gene3D" id="2.40.100.10">
    <property type="entry name" value="Cyclophilin-like"/>
    <property type="match status" value="1"/>
</dbReference>
<gene>
    <name evidence="4" type="ORF">V1633_25915</name>
</gene>
<sequence length="326" mass="33279">MASSKDRQRKLARAKLDRQMARRAASTRRKRQVRAGIGSALALLLIALGSFWALGGFDSEPTNDPAAMDVCAWTTQDTQVNTNLKDVGTPPTRDLPTTGTRPMTITTNQGEPVTVQLDLAKAPCAAASFTHLAGKAFFDNTKCSEITTEGAVRCGDPTDTGFGGPTYTFFDENVPAGSADDPSATPSAEPSGTPTTTASASPSGSPSPSPSATAASARYPAGTVAMIGTPPGANGSQFLIFFKDFVTAEPKYSVVGTVTAGLDVIKKIGALETVDNGSGSKVKPKTDVVIQSLTVGEPSSTDPTAVPPASTPPASPSASPTAAGVS</sequence>
<dbReference type="RefSeq" id="WP_331217013.1">
    <property type="nucleotide sequence ID" value="NZ_JAZGQK010000024.1"/>
</dbReference>
<dbReference type="PANTHER" id="PTHR45625:SF3">
    <property type="entry name" value="PEPTIDYL-PROLYL CIS-TRANS ISOMERASE B-RELATED"/>
    <property type="match status" value="1"/>
</dbReference>
<feature type="compositionally biased region" description="Low complexity" evidence="2">
    <location>
        <begin position="316"/>
        <end position="326"/>
    </location>
</feature>
<dbReference type="EMBL" id="JAZGQK010000024">
    <property type="protein sequence ID" value="MEE6261927.1"/>
    <property type="molecule type" value="Genomic_DNA"/>
</dbReference>
<feature type="region of interest" description="Disordered" evidence="2">
    <location>
        <begin position="291"/>
        <end position="326"/>
    </location>
</feature>
<dbReference type="EC" id="5.2.1.8" evidence="4"/>
<organism evidence="4 5">
    <name type="scientific">Plantactinospora sonchi</name>
    <dbReference type="NCBI Taxonomy" id="1544735"/>
    <lineage>
        <taxon>Bacteria</taxon>
        <taxon>Bacillati</taxon>
        <taxon>Actinomycetota</taxon>
        <taxon>Actinomycetes</taxon>
        <taxon>Micromonosporales</taxon>
        <taxon>Micromonosporaceae</taxon>
        <taxon>Plantactinospora</taxon>
    </lineage>
</organism>
<dbReference type="InterPro" id="IPR044666">
    <property type="entry name" value="Cyclophilin_A-like"/>
</dbReference>
<feature type="region of interest" description="Disordered" evidence="2">
    <location>
        <begin position="82"/>
        <end position="102"/>
    </location>
</feature>
<keyword evidence="4" id="KW-0413">Isomerase</keyword>
<feature type="domain" description="PPIase cyclophilin-type" evidence="3">
    <location>
        <begin position="113"/>
        <end position="295"/>
    </location>
</feature>
<dbReference type="InterPro" id="IPR029000">
    <property type="entry name" value="Cyclophilin-like_dom_sf"/>
</dbReference>